<proteinExistence type="predicted"/>
<evidence type="ECO:0000313" key="1">
    <source>
        <dbReference type="EMBL" id="OTA18815.1"/>
    </source>
</evidence>
<keyword evidence="2" id="KW-1185">Reference proteome</keyword>
<dbReference type="OrthoDB" id="6439503at2"/>
<reference evidence="1 2" key="1">
    <citation type="submission" date="2017-01" db="EMBL/GenBank/DDBJ databases">
        <title>Deconstructing symbiosis and pathogenesis requirements using a combined genomic-metabolomic approach.</title>
        <authorList>
            <person name="Tobias N.J."/>
            <person name="Wolff H."/>
            <person name="Djahanschiri B."/>
            <person name="Ebersberger I."/>
            <person name="Bode H.B."/>
        </authorList>
    </citation>
    <scope>NUCLEOTIDE SEQUENCE [LARGE SCALE GENOMIC DNA]</scope>
    <source>
        <strain evidence="1 2">DSM 4764</strain>
    </source>
</reference>
<dbReference type="AlphaFoldDB" id="A0A1Y2SMG5"/>
<organism evidence="1 2">
    <name type="scientific">Xenorhabdus beddingii</name>
    <dbReference type="NCBI Taxonomy" id="40578"/>
    <lineage>
        <taxon>Bacteria</taxon>
        <taxon>Pseudomonadati</taxon>
        <taxon>Pseudomonadota</taxon>
        <taxon>Gammaproteobacteria</taxon>
        <taxon>Enterobacterales</taxon>
        <taxon>Morganellaceae</taxon>
        <taxon>Xenorhabdus</taxon>
    </lineage>
</organism>
<sequence length="512" mass="56785">MAGQLKVTTTGGSSVIKGQPFNVFVEVSGETNIDPKTTEISVTQSSGVQLIKTFPGGVDKGVFSQQLVFFAAEEMNDDYQISFAANTQSKPKLDVSYKATDNPELKPETCILRGSAAYLYDPNPVAFSGTPPTINNPFVSASINPMLKNGGPISDYDIPLRATAPVRIFTTDDIEILPYEIDHQKQYYDYLIQKPSTSAVNLKIYATQDISNFVEFDTIFHNKEYNQKQVIFITTALINTSSDFEPPVIEETYSSSTLTREDQTDNFHFMIPSYPGAKSGNFIIGFVTDDEKDRYKRQLCFGQLKREQSGYYKLPADYGNLYDGDNFISYVAVDQKGNVLGSELNFINYDSSGNNSPDPNDKNRTLVAPEVYNQFGLFVGIYNPVNIHSVGTKGLEVRLLSDPKNPEHTIAVGDMITITAYISYYVDIFPKKARPLPIVVAQDRVVKSTEIINGYYKATITPDQLMGYDSADGYDVAVLTIDYSRLAPNQKSKIFTRSFGTVAPGERGDLGE</sequence>
<evidence type="ECO:0000313" key="2">
    <source>
        <dbReference type="Proteomes" id="UP000194204"/>
    </source>
</evidence>
<comment type="caution">
    <text evidence="1">The sequence shown here is derived from an EMBL/GenBank/DDBJ whole genome shotgun (WGS) entry which is preliminary data.</text>
</comment>
<dbReference type="EMBL" id="MUBK01000026">
    <property type="protein sequence ID" value="OTA18815.1"/>
    <property type="molecule type" value="Genomic_DNA"/>
</dbReference>
<accession>A0A1Y2SMG5</accession>
<name>A0A1Y2SMG5_9GAMM</name>
<gene>
    <name evidence="1" type="ORF">Xbed_02932</name>
</gene>
<dbReference type="RefSeq" id="WP_086113630.1">
    <property type="nucleotide sequence ID" value="NZ_CAWNHF010000130.1"/>
</dbReference>
<protein>
    <submittedName>
        <fullName evidence="1">Uncharacterized protein</fullName>
    </submittedName>
</protein>
<dbReference type="Proteomes" id="UP000194204">
    <property type="component" value="Unassembled WGS sequence"/>
</dbReference>